<proteinExistence type="predicted"/>
<accession>A0A845R1V7</accession>
<gene>
    <name evidence="2" type="ORF">D3Z33_16220</name>
</gene>
<evidence type="ECO:0000313" key="3">
    <source>
        <dbReference type="Proteomes" id="UP000467132"/>
    </source>
</evidence>
<reference evidence="2 3" key="1">
    <citation type="submission" date="2018-08" db="EMBL/GenBank/DDBJ databases">
        <title>Murine metabolic-syndrome-specific gut microbial biobank.</title>
        <authorList>
            <person name="Liu C."/>
        </authorList>
    </citation>
    <scope>NUCLEOTIDE SEQUENCE [LARGE SCALE GENOMIC DNA]</scope>
    <source>
        <strain evidence="2 3">583</strain>
    </source>
</reference>
<feature type="region of interest" description="Disordered" evidence="1">
    <location>
        <begin position="49"/>
        <end position="69"/>
    </location>
</feature>
<dbReference type="Proteomes" id="UP000467132">
    <property type="component" value="Unassembled WGS sequence"/>
</dbReference>
<evidence type="ECO:0000256" key="1">
    <source>
        <dbReference type="SAM" id="MobiDB-lite"/>
    </source>
</evidence>
<dbReference type="EMBL" id="QXXA01000045">
    <property type="protein sequence ID" value="NBI08400.1"/>
    <property type="molecule type" value="Genomic_DNA"/>
</dbReference>
<evidence type="ECO:0000313" key="2">
    <source>
        <dbReference type="EMBL" id="NBI08400.1"/>
    </source>
</evidence>
<protein>
    <submittedName>
        <fullName evidence="2">Uncharacterized protein</fullName>
    </submittedName>
</protein>
<sequence>MRWWKGWRTGLPEFTKTSPVHEGRGGAFWGEFRHFWRLGRAGGAGRAGTPLLSEIAPKTPPLPPLFRREGCEKGPIVDNVAKRSAFTPNGG</sequence>
<dbReference type="AlphaFoldDB" id="A0A845R1V7"/>
<keyword evidence="3" id="KW-1185">Reference proteome</keyword>
<comment type="caution">
    <text evidence="2">The sequence shown here is derived from an EMBL/GenBank/DDBJ whole genome shotgun (WGS) entry which is preliminary data.</text>
</comment>
<name>A0A845R1V7_9CLOT</name>
<organism evidence="2 3">
    <name type="scientific">Senegalia massiliensis</name>
    <dbReference type="NCBI Taxonomy" id="1720316"/>
    <lineage>
        <taxon>Bacteria</taxon>
        <taxon>Bacillati</taxon>
        <taxon>Bacillota</taxon>
        <taxon>Clostridia</taxon>
        <taxon>Eubacteriales</taxon>
        <taxon>Clostridiaceae</taxon>
        <taxon>Senegalia</taxon>
    </lineage>
</organism>